<dbReference type="Pfam" id="PF03567">
    <property type="entry name" value="Sulfotransfer_2"/>
    <property type="match status" value="1"/>
</dbReference>
<sequence>MILSPGRRYVFIHIPKTGGTALALALEARAMADDMMLGDTPKALKRRRRLKDAETRGRLWKHSTLADIEGLVPEEVLKSFFAFTLVRNPWDRAVSYYHWLRQQSFDHPAIRLSQELGFCAFVQHPEIIRAFRGSPSRSYMRHADGSEQCRLYIRLEHFQTDAQPLFDHLGFSLQLPVANESGRKRDWRGYYDDAAAEAVASACAQDIAQFEYSFNDSLLSR</sequence>
<gene>
    <name evidence="1" type="ORF">KUV26_04605</name>
</gene>
<dbReference type="SUPFAM" id="SSF52540">
    <property type="entry name" value="P-loop containing nucleoside triphosphate hydrolases"/>
    <property type="match status" value="1"/>
</dbReference>
<name>A0ABS7NC17_9RHOB</name>
<proteinExistence type="predicted"/>
<dbReference type="Proteomes" id="UP000766629">
    <property type="component" value="Unassembled WGS sequence"/>
</dbReference>
<dbReference type="InterPro" id="IPR027417">
    <property type="entry name" value="P-loop_NTPase"/>
</dbReference>
<protein>
    <submittedName>
        <fullName evidence="1">Sulfotransferase family protein</fullName>
    </submittedName>
</protein>
<dbReference type="RefSeq" id="WP_222507475.1">
    <property type="nucleotide sequence ID" value="NZ_JAHVJA010000001.1"/>
</dbReference>
<dbReference type="EMBL" id="JAHVJA010000001">
    <property type="protein sequence ID" value="MBY6138710.1"/>
    <property type="molecule type" value="Genomic_DNA"/>
</dbReference>
<dbReference type="Gene3D" id="3.40.50.300">
    <property type="entry name" value="P-loop containing nucleotide triphosphate hydrolases"/>
    <property type="match status" value="1"/>
</dbReference>
<organism evidence="1 2">
    <name type="scientific">Leisingera daeponensis</name>
    <dbReference type="NCBI Taxonomy" id="405746"/>
    <lineage>
        <taxon>Bacteria</taxon>
        <taxon>Pseudomonadati</taxon>
        <taxon>Pseudomonadota</taxon>
        <taxon>Alphaproteobacteria</taxon>
        <taxon>Rhodobacterales</taxon>
        <taxon>Roseobacteraceae</taxon>
        <taxon>Leisingera</taxon>
    </lineage>
</organism>
<dbReference type="InterPro" id="IPR005331">
    <property type="entry name" value="Sulfotransferase"/>
</dbReference>
<evidence type="ECO:0000313" key="1">
    <source>
        <dbReference type="EMBL" id="MBY6138710.1"/>
    </source>
</evidence>
<reference evidence="1 2" key="1">
    <citation type="submission" date="2021-06" db="EMBL/GenBank/DDBJ databases">
        <title>50 bacteria genomes isolated from Dapeng, Shenzhen, China.</title>
        <authorList>
            <person name="Zheng W."/>
            <person name="Yu S."/>
            <person name="Huang Y."/>
        </authorList>
    </citation>
    <scope>NUCLEOTIDE SEQUENCE [LARGE SCALE GENOMIC DNA]</scope>
    <source>
        <strain evidence="1 2">DP1N14-2</strain>
    </source>
</reference>
<keyword evidence="2" id="KW-1185">Reference proteome</keyword>
<comment type="caution">
    <text evidence="1">The sequence shown here is derived from an EMBL/GenBank/DDBJ whole genome shotgun (WGS) entry which is preliminary data.</text>
</comment>
<accession>A0ABS7NC17</accession>
<evidence type="ECO:0000313" key="2">
    <source>
        <dbReference type="Proteomes" id="UP000766629"/>
    </source>
</evidence>